<feature type="transmembrane region" description="Helical" evidence="1">
    <location>
        <begin position="183"/>
        <end position="205"/>
    </location>
</feature>
<proteinExistence type="predicted"/>
<protein>
    <submittedName>
        <fullName evidence="2">Uncharacterized protein</fullName>
    </submittedName>
</protein>
<keyword evidence="1" id="KW-0812">Transmembrane</keyword>
<keyword evidence="3" id="KW-1185">Reference proteome</keyword>
<keyword evidence="1" id="KW-1133">Transmembrane helix</keyword>
<name>A0ABR2ZER1_9AGAR</name>
<feature type="transmembrane region" description="Helical" evidence="1">
    <location>
        <begin position="112"/>
        <end position="131"/>
    </location>
</feature>
<comment type="caution">
    <text evidence="2">The sequence shown here is derived from an EMBL/GenBank/DDBJ whole genome shotgun (WGS) entry which is preliminary data.</text>
</comment>
<sequence length="220" mass="24582">MANPDEFTLISIIGQNLHLNGIGLLATAIAYGIYVVLFCSAVVVLCRNEGKPWPKLFLLLAVFSMFTISTFFVAAYASIFFEEIRMVLIDHITEPVANKIILYRERFTHLSLVQQVMFFVEVIIGDFVVVWRAWVLWSGNRKIVIVPALLLLGSAASTLSFLGCYVHNDWRLDMPTTCGAFDISTYVLSMATNVASTGAIAYKVWYESHLNSCVRLSGSH</sequence>
<reference evidence="2 3" key="1">
    <citation type="submission" date="2024-05" db="EMBL/GenBank/DDBJ databases">
        <title>A draft genome resource for the thread blight pathogen Marasmius tenuissimus strain MS-2.</title>
        <authorList>
            <person name="Yulfo-Soto G.E."/>
            <person name="Baruah I.K."/>
            <person name="Amoako-Attah I."/>
            <person name="Bukari Y."/>
            <person name="Meinhardt L.W."/>
            <person name="Bailey B.A."/>
            <person name="Cohen S.P."/>
        </authorList>
    </citation>
    <scope>NUCLEOTIDE SEQUENCE [LARGE SCALE GENOMIC DNA]</scope>
    <source>
        <strain evidence="2 3">MS-2</strain>
    </source>
</reference>
<keyword evidence="1" id="KW-0472">Membrane</keyword>
<evidence type="ECO:0000313" key="2">
    <source>
        <dbReference type="EMBL" id="KAL0060135.1"/>
    </source>
</evidence>
<feature type="transmembrane region" description="Helical" evidence="1">
    <location>
        <begin position="22"/>
        <end position="45"/>
    </location>
</feature>
<feature type="transmembrane region" description="Helical" evidence="1">
    <location>
        <begin position="57"/>
        <end position="81"/>
    </location>
</feature>
<feature type="transmembrane region" description="Helical" evidence="1">
    <location>
        <begin position="143"/>
        <end position="163"/>
    </location>
</feature>
<gene>
    <name evidence="2" type="ORF">AAF712_013107</name>
</gene>
<evidence type="ECO:0000313" key="3">
    <source>
        <dbReference type="Proteomes" id="UP001437256"/>
    </source>
</evidence>
<accession>A0ABR2ZER1</accession>
<dbReference type="EMBL" id="JBBXMP010000191">
    <property type="protein sequence ID" value="KAL0060135.1"/>
    <property type="molecule type" value="Genomic_DNA"/>
</dbReference>
<evidence type="ECO:0000256" key="1">
    <source>
        <dbReference type="SAM" id="Phobius"/>
    </source>
</evidence>
<organism evidence="2 3">
    <name type="scientific">Marasmius tenuissimus</name>
    <dbReference type="NCBI Taxonomy" id="585030"/>
    <lineage>
        <taxon>Eukaryota</taxon>
        <taxon>Fungi</taxon>
        <taxon>Dikarya</taxon>
        <taxon>Basidiomycota</taxon>
        <taxon>Agaricomycotina</taxon>
        <taxon>Agaricomycetes</taxon>
        <taxon>Agaricomycetidae</taxon>
        <taxon>Agaricales</taxon>
        <taxon>Marasmiineae</taxon>
        <taxon>Marasmiaceae</taxon>
        <taxon>Marasmius</taxon>
    </lineage>
</organism>
<dbReference type="Proteomes" id="UP001437256">
    <property type="component" value="Unassembled WGS sequence"/>
</dbReference>